<protein>
    <submittedName>
        <fullName evidence="2">Uncharacterized protein</fullName>
    </submittedName>
</protein>
<feature type="compositionally biased region" description="Basic residues" evidence="1">
    <location>
        <begin position="1"/>
        <end position="11"/>
    </location>
</feature>
<gene>
    <name evidence="2" type="ORF">BRCON_2664</name>
</gene>
<reference evidence="2 3" key="1">
    <citation type="submission" date="2018-05" db="EMBL/GenBank/DDBJ databases">
        <title>A metagenomic window into the 2 km-deep terrestrial subsurface aquifer revealed taxonomically and functionally diverse microbial community comprising novel uncultured bacterial lineages.</title>
        <authorList>
            <person name="Kadnikov V.V."/>
            <person name="Mardanov A.V."/>
            <person name="Beletsky A.V."/>
            <person name="Banks D."/>
            <person name="Pimenov N.V."/>
            <person name="Frank Y.A."/>
            <person name="Karnachuk O.V."/>
            <person name="Ravin N.V."/>
        </authorList>
    </citation>
    <scope>NUCLEOTIDE SEQUENCE [LARGE SCALE GENOMIC DNA]</scope>
    <source>
        <strain evidence="2">BY</strain>
    </source>
</reference>
<feature type="region of interest" description="Disordered" evidence="1">
    <location>
        <begin position="1"/>
        <end position="25"/>
    </location>
</feature>
<feature type="compositionally biased region" description="Basic and acidic residues" evidence="1">
    <location>
        <begin position="12"/>
        <end position="22"/>
    </location>
</feature>
<feature type="region of interest" description="Disordered" evidence="1">
    <location>
        <begin position="64"/>
        <end position="102"/>
    </location>
</feature>
<dbReference type="Proteomes" id="UP000262583">
    <property type="component" value="Chromosome"/>
</dbReference>
<name>A0A2Z4Y8P8_SUMC1</name>
<evidence type="ECO:0000313" key="2">
    <source>
        <dbReference type="EMBL" id="AXA37406.1"/>
    </source>
</evidence>
<dbReference type="EMBL" id="CP030759">
    <property type="protein sequence ID" value="AXA37406.1"/>
    <property type="molecule type" value="Genomic_DNA"/>
</dbReference>
<organism evidence="2 3">
    <name type="scientific">Sumerlaea chitinivorans</name>
    <dbReference type="NCBI Taxonomy" id="2250252"/>
    <lineage>
        <taxon>Bacteria</taxon>
        <taxon>Candidatus Sumerlaeota</taxon>
        <taxon>Candidatus Sumerlaeia</taxon>
        <taxon>Candidatus Sumerlaeales</taxon>
        <taxon>Candidatus Sumerlaeaceae</taxon>
        <taxon>Candidatus Sumerlaea</taxon>
    </lineage>
</organism>
<feature type="compositionally biased region" description="Basic and acidic residues" evidence="1">
    <location>
        <begin position="93"/>
        <end position="102"/>
    </location>
</feature>
<dbReference type="AlphaFoldDB" id="A0A2Z4Y8P8"/>
<proteinExistence type="predicted"/>
<evidence type="ECO:0000313" key="3">
    <source>
        <dbReference type="Proteomes" id="UP000262583"/>
    </source>
</evidence>
<evidence type="ECO:0000256" key="1">
    <source>
        <dbReference type="SAM" id="MobiDB-lite"/>
    </source>
</evidence>
<sequence length="102" mass="10882">MFVVHARKRAEKKQGESTKKPADTSASLFPCHTKWVAPVLSKSRVDCAAGGTGRVINLKTKGKGGIPRAIESHPTSCGFPLTQKSDSLSSVADRADHWPAPT</sequence>
<dbReference type="KEGG" id="schv:BRCON_2664"/>
<accession>A0A2Z4Y8P8</accession>